<accession>A0A9J7LFQ4</accession>
<dbReference type="OrthoDB" id="10037417at2759"/>
<protein>
    <recommendedName>
        <fullName evidence="7">XK-related protein</fullName>
    </recommendedName>
</protein>
<evidence type="ECO:0000313" key="9">
    <source>
        <dbReference type="RefSeq" id="XP_035681582.1"/>
    </source>
</evidence>
<feature type="transmembrane region" description="Helical" evidence="7">
    <location>
        <begin position="671"/>
        <end position="696"/>
    </location>
</feature>
<feature type="transmembrane region" description="Helical" evidence="7">
    <location>
        <begin position="15"/>
        <end position="36"/>
    </location>
</feature>
<feature type="transmembrane region" description="Helical" evidence="7">
    <location>
        <begin position="471"/>
        <end position="494"/>
    </location>
</feature>
<evidence type="ECO:0000256" key="7">
    <source>
        <dbReference type="RuleBase" id="RU910716"/>
    </source>
</evidence>
<dbReference type="KEGG" id="bfo:118419326"/>
<evidence type="ECO:0000256" key="2">
    <source>
        <dbReference type="ARBA" id="ARBA00008789"/>
    </source>
</evidence>
<organism evidence="8 9">
    <name type="scientific">Branchiostoma floridae</name>
    <name type="common">Florida lancelet</name>
    <name type="synonym">Amphioxus</name>
    <dbReference type="NCBI Taxonomy" id="7739"/>
    <lineage>
        <taxon>Eukaryota</taxon>
        <taxon>Metazoa</taxon>
        <taxon>Chordata</taxon>
        <taxon>Cephalochordata</taxon>
        <taxon>Leptocardii</taxon>
        <taxon>Amphioxiformes</taxon>
        <taxon>Branchiostomatidae</taxon>
        <taxon>Branchiostoma</taxon>
    </lineage>
</organism>
<keyword evidence="6 7" id="KW-0472">Membrane</keyword>
<evidence type="ECO:0000313" key="8">
    <source>
        <dbReference type="Proteomes" id="UP000001554"/>
    </source>
</evidence>
<reference evidence="8" key="1">
    <citation type="journal article" date="2020" name="Nat. Ecol. Evol.">
        <title>Deeply conserved synteny resolves early events in vertebrate evolution.</title>
        <authorList>
            <person name="Simakov O."/>
            <person name="Marletaz F."/>
            <person name="Yue J.X."/>
            <person name="O'Connell B."/>
            <person name="Jenkins J."/>
            <person name="Brandt A."/>
            <person name="Calef R."/>
            <person name="Tung C.H."/>
            <person name="Huang T.K."/>
            <person name="Schmutz J."/>
            <person name="Satoh N."/>
            <person name="Yu J.K."/>
            <person name="Putnam N.H."/>
            <person name="Green R.E."/>
            <person name="Rokhsar D.S."/>
        </authorList>
    </citation>
    <scope>NUCLEOTIDE SEQUENCE [LARGE SCALE GENOMIC DNA]</scope>
    <source>
        <strain evidence="8">S238N-H82</strain>
    </source>
</reference>
<dbReference type="Proteomes" id="UP000001554">
    <property type="component" value="Chromosome 7"/>
</dbReference>
<dbReference type="RefSeq" id="XP_035681582.1">
    <property type="nucleotide sequence ID" value="XM_035825689.1"/>
</dbReference>
<feature type="transmembrane region" description="Helical" evidence="7">
    <location>
        <begin position="43"/>
        <end position="65"/>
    </location>
</feature>
<keyword evidence="3" id="KW-1003">Cell membrane</keyword>
<comment type="caution">
    <text evidence="7">Lacks conserved residue(s) required for the propagation of feature annotation.</text>
</comment>
<dbReference type="InterPro" id="IPR018629">
    <property type="entry name" value="XK-rel"/>
</dbReference>
<keyword evidence="4 7" id="KW-0812">Transmembrane</keyword>
<feature type="transmembrane region" description="Helical" evidence="7">
    <location>
        <begin position="280"/>
        <end position="300"/>
    </location>
</feature>
<dbReference type="AlphaFoldDB" id="A0A9J7LFQ4"/>
<sequence>MCHCVQHFWLVFRTLAGFTLYIADFVTDIILAAEYYRNGDYTWFGLTLGFALGPQIIVNIVLAYLDDDCDCCPYGCKWYYLLQLGVPANYFQVLYAFFRCKHKPEDVLDARETEDHDDQEPVPRAVNHLLPLARLVGTLLESLPELCLQIYVLLQTGQLSSLGIHPLENVTMATVTMTVLRTGQLSNLGTHPMENVTMATVTMTALRTGQKSSLEIPPLKAVTMAVSFLASLYSIIEWETHFPKVVALIWGPLVFIWKSIDLSARILALSLFASISNVRYWVFVMIGAHWLVMVGVENYFCLSSGKGKAWMDPGADVISDSNRCVKIMFNTFVIAPVDVFTWVTFGSRQRTEVQPIVNSALMLVANIVMVLAWYFAKDSESWYDDPALGVVVGGSVASVLFQGMYWVCYRPCCACSPIEDVYVTTNKTTMCHCVQHFWLIFRTLAGFALYIADFVTDIILAAEYYRNGDYYWFSLTLGFTLVPQLIVNLVLMYLDGCKWYYLLPIGVPANYFQVLYAFFCCKHKPEDILDARETEDQDRQKPVARAVNHLLPLSRLVGTLLESLPELCLQVYVLLRTGQKSCLETHPLKAVTMATVTMATVKSSLEIPPLKAVTMAVSFLASLYSIIEWETHFPKVVACIWGPLVFLWKSIDLSARILALSLFASICNVRYWVFVIVVAHWVVMAVVENYFCQYLVKGKAWMDPGADVTSNSNRCVQFMFNTFVVAPVDVFTWVTFGSRQRSKVQPFVNNVLMLLSNIGMVLVWYFAKDFESWYDDPALGLVVGGSVASVLFQSVYFVCYRPCCPCSPIEDV</sequence>
<evidence type="ECO:0000256" key="1">
    <source>
        <dbReference type="ARBA" id="ARBA00004651"/>
    </source>
</evidence>
<dbReference type="GO" id="GO:0005886">
    <property type="term" value="C:plasma membrane"/>
    <property type="evidence" value="ECO:0007669"/>
    <property type="project" value="UniProtKB-SubCell"/>
</dbReference>
<feature type="transmembrane region" description="Helical" evidence="7">
    <location>
        <begin position="357"/>
        <end position="376"/>
    </location>
</feature>
<dbReference type="PANTHER" id="PTHR16024:SF28">
    <property type="entry name" value="XK-RELATED PROTEIN"/>
    <property type="match status" value="1"/>
</dbReference>
<reference evidence="9" key="2">
    <citation type="submission" date="2025-08" db="UniProtKB">
        <authorList>
            <consortium name="RefSeq"/>
        </authorList>
    </citation>
    <scope>IDENTIFICATION</scope>
    <source>
        <strain evidence="9">S238N-H82</strain>
        <tissue evidence="9">Testes</tissue>
    </source>
</reference>
<dbReference type="InterPro" id="IPR050895">
    <property type="entry name" value="XK-related_scramblase"/>
</dbReference>
<feature type="transmembrane region" description="Helical" evidence="7">
    <location>
        <begin position="716"/>
        <end position="736"/>
    </location>
</feature>
<comment type="subcellular location">
    <subcellularLocation>
        <location evidence="1">Cell membrane</location>
        <topology evidence="1">Multi-pass membrane protein</topology>
    </subcellularLocation>
    <subcellularLocation>
        <location evidence="7">Membrane</location>
        <topology evidence="7">Multi-pass membrane protein</topology>
    </subcellularLocation>
</comment>
<dbReference type="GeneID" id="118419326"/>
<feature type="transmembrane region" description="Helical" evidence="7">
    <location>
        <begin position="388"/>
        <end position="408"/>
    </location>
</feature>
<feature type="transmembrane region" description="Helical" evidence="7">
    <location>
        <begin position="444"/>
        <end position="465"/>
    </location>
</feature>
<dbReference type="PANTHER" id="PTHR16024">
    <property type="entry name" value="XK-RELATED PROTEIN"/>
    <property type="match status" value="1"/>
</dbReference>
<evidence type="ECO:0000256" key="3">
    <source>
        <dbReference type="ARBA" id="ARBA00022475"/>
    </source>
</evidence>
<proteinExistence type="inferred from homology"/>
<keyword evidence="8" id="KW-1185">Reference proteome</keyword>
<feature type="transmembrane region" description="Helical" evidence="7">
    <location>
        <begin position="779"/>
        <end position="799"/>
    </location>
</feature>
<dbReference type="GO" id="GO:0016020">
    <property type="term" value="C:membrane"/>
    <property type="evidence" value="ECO:0000318"/>
    <property type="project" value="GO_Central"/>
</dbReference>
<keyword evidence="5 7" id="KW-1133">Transmembrane helix</keyword>
<gene>
    <name evidence="9" type="primary">LOC118419326</name>
</gene>
<evidence type="ECO:0000256" key="6">
    <source>
        <dbReference type="ARBA" id="ARBA00023136"/>
    </source>
</evidence>
<evidence type="ECO:0000256" key="5">
    <source>
        <dbReference type="ARBA" id="ARBA00022989"/>
    </source>
</evidence>
<dbReference type="Pfam" id="PF09815">
    <property type="entry name" value="XK-related"/>
    <property type="match status" value="2"/>
</dbReference>
<evidence type="ECO:0000256" key="4">
    <source>
        <dbReference type="ARBA" id="ARBA00022692"/>
    </source>
</evidence>
<feature type="transmembrane region" description="Helical" evidence="7">
    <location>
        <begin position="748"/>
        <end position="767"/>
    </location>
</feature>
<comment type="similarity">
    <text evidence="2 7">Belongs to the XK family.</text>
</comment>
<name>A0A9J7LFQ4_BRAFL</name>
<feature type="transmembrane region" description="Helical" evidence="7">
    <location>
        <begin position="77"/>
        <end position="98"/>
    </location>
</feature>